<sequence>MNLTRGSSKKSNDEVKFDYNERLEKTKRKLRERYNQAKEGRRKICLINPSDIPSKSSRLRVTKSSMIKKPLISRPNQESSYVKIGVNGNGNVSSLMSKKIITVDKSEEQMKRIKKCNEDEVRLTYAERSEKAKRMMKERYDRCRDERSGEATLLHGVASATPKVVKSARFFLLQYFLLHYFYSLPTLVQST</sequence>
<dbReference type="Proteomes" id="UP001443914">
    <property type="component" value="Unassembled WGS sequence"/>
</dbReference>
<proteinExistence type="predicted"/>
<dbReference type="AlphaFoldDB" id="A0AAW1GW28"/>
<dbReference type="EMBL" id="JBDFQZ010000014">
    <property type="protein sequence ID" value="KAK9666721.1"/>
    <property type="molecule type" value="Genomic_DNA"/>
</dbReference>
<reference evidence="1" key="1">
    <citation type="submission" date="2024-03" db="EMBL/GenBank/DDBJ databases">
        <title>WGS assembly of Saponaria officinalis var. Norfolk2.</title>
        <authorList>
            <person name="Jenkins J."/>
            <person name="Shu S."/>
            <person name="Grimwood J."/>
            <person name="Barry K."/>
            <person name="Goodstein D."/>
            <person name="Schmutz J."/>
            <person name="Leebens-Mack J."/>
            <person name="Osbourn A."/>
        </authorList>
    </citation>
    <scope>NUCLEOTIDE SEQUENCE [LARGE SCALE GENOMIC DNA]</scope>
    <source>
        <strain evidence="1">JIC</strain>
    </source>
</reference>
<organism evidence="1 2">
    <name type="scientific">Saponaria officinalis</name>
    <name type="common">Common soapwort</name>
    <name type="synonym">Lychnis saponaria</name>
    <dbReference type="NCBI Taxonomy" id="3572"/>
    <lineage>
        <taxon>Eukaryota</taxon>
        <taxon>Viridiplantae</taxon>
        <taxon>Streptophyta</taxon>
        <taxon>Embryophyta</taxon>
        <taxon>Tracheophyta</taxon>
        <taxon>Spermatophyta</taxon>
        <taxon>Magnoliopsida</taxon>
        <taxon>eudicotyledons</taxon>
        <taxon>Gunneridae</taxon>
        <taxon>Pentapetalae</taxon>
        <taxon>Caryophyllales</taxon>
        <taxon>Caryophyllaceae</taxon>
        <taxon>Caryophylleae</taxon>
        <taxon>Saponaria</taxon>
    </lineage>
</organism>
<evidence type="ECO:0000313" key="1">
    <source>
        <dbReference type="EMBL" id="KAK9666721.1"/>
    </source>
</evidence>
<gene>
    <name evidence="1" type="ORF">RND81_14G206300</name>
</gene>
<accession>A0AAW1GW28</accession>
<keyword evidence="2" id="KW-1185">Reference proteome</keyword>
<comment type="caution">
    <text evidence="1">The sequence shown here is derived from an EMBL/GenBank/DDBJ whole genome shotgun (WGS) entry which is preliminary data.</text>
</comment>
<evidence type="ECO:0000313" key="2">
    <source>
        <dbReference type="Proteomes" id="UP001443914"/>
    </source>
</evidence>
<name>A0AAW1GW28_SAPOF</name>
<protein>
    <submittedName>
        <fullName evidence="1">Uncharacterized protein</fullName>
    </submittedName>
</protein>